<gene>
    <name evidence="2" type="ORF">UCRPA7_2157</name>
</gene>
<dbReference type="KEGG" id="tmn:UCRPA7_2157"/>
<keyword evidence="2" id="KW-0378">Hydrolase</keyword>
<dbReference type="RefSeq" id="XP_007912923.1">
    <property type="nucleotide sequence ID" value="XM_007914732.1"/>
</dbReference>
<evidence type="ECO:0000313" key="3">
    <source>
        <dbReference type="Proteomes" id="UP000014074"/>
    </source>
</evidence>
<dbReference type="InterPro" id="IPR000073">
    <property type="entry name" value="AB_hydrolase_1"/>
</dbReference>
<reference evidence="3" key="1">
    <citation type="journal article" date="2013" name="Genome Announc.">
        <title>Draft genome sequence of the ascomycete Phaeoacremonium aleophilum strain UCR-PA7, a causal agent of the esca disease complex in grapevines.</title>
        <authorList>
            <person name="Blanco-Ulate B."/>
            <person name="Rolshausen P."/>
            <person name="Cantu D."/>
        </authorList>
    </citation>
    <scope>NUCLEOTIDE SEQUENCE [LARGE SCALE GENOMIC DNA]</scope>
    <source>
        <strain evidence="3">UCR-PA7</strain>
    </source>
</reference>
<dbReference type="eggNOG" id="ENOG502QS8H">
    <property type="taxonomic scope" value="Eukaryota"/>
</dbReference>
<dbReference type="PANTHER" id="PTHR45763">
    <property type="entry name" value="HYDROLASE, ALPHA/BETA FOLD FAMILY PROTEIN, EXPRESSED-RELATED"/>
    <property type="match status" value="1"/>
</dbReference>
<dbReference type="SUPFAM" id="SSF53474">
    <property type="entry name" value="alpha/beta-Hydrolases"/>
    <property type="match status" value="1"/>
</dbReference>
<name>R8BSX2_PHAM7</name>
<sequence>MTDTKTIALADGRTIVYAIYGASTSSAADGTGIPTVFYLHGFPGSHHEAVIFSEAAQQHGLRIVAPSRPGMGGSSFQANRTLLSYADDITSLADHLRISRFALLGVSGGAPYVLACWKRIPRARLVGAGIMSGLYPPALGLSGMLFGSRMLLWVAPWLTGLIAYGLDSQLGAAARDDDRPGRFEAMLAESFKSRPAVDQAAWNADLGGLRGAMTKSTREAVRAGGQGPAWEARLFGSDWGFGLDDLEVEKGTLVMWHGSADVNVPVAMAVKAAALVPTADLHIEEGEGHCSIVAKNSGEAMACLRGML</sequence>
<proteinExistence type="predicted"/>
<dbReference type="Pfam" id="PF12697">
    <property type="entry name" value="Abhydrolase_6"/>
    <property type="match status" value="1"/>
</dbReference>
<dbReference type="Gene3D" id="3.40.50.1820">
    <property type="entry name" value="alpha/beta hydrolase"/>
    <property type="match status" value="1"/>
</dbReference>
<dbReference type="Proteomes" id="UP000014074">
    <property type="component" value="Unassembled WGS sequence"/>
</dbReference>
<dbReference type="EMBL" id="KB932922">
    <property type="protein sequence ID" value="EOO02399.1"/>
    <property type="molecule type" value="Genomic_DNA"/>
</dbReference>
<dbReference type="AlphaFoldDB" id="R8BSX2"/>
<feature type="domain" description="AB hydrolase-1" evidence="1">
    <location>
        <begin position="37"/>
        <end position="291"/>
    </location>
</feature>
<dbReference type="PANTHER" id="PTHR45763:SF46">
    <property type="entry name" value="AB HYDROLASE-1 DOMAIN-CONTAINING PROTEIN"/>
    <property type="match status" value="1"/>
</dbReference>
<keyword evidence="3" id="KW-1185">Reference proteome</keyword>
<dbReference type="GO" id="GO:0016787">
    <property type="term" value="F:hydrolase activity"/>
    <property type="evidence" value="ECO:0007669"/>
    <property type="project" value="UniProtKB-KW"/>
</dbReference>
<dbReference type="OrthoDB" id="294702at2759"/>
<dbReference type="GeneID" id="19322379"/>
<evidence type="ECO:0000313" key="2">
    <source>
        <dbReference type="EMBL" id="EOO02399.1"/>
    </source>
</evidence>
<dbReference type="HOGENOM" id="CLU_020336_49_0_1"/>
<protein>
    <submittedName>
        <fullName evidence="2">Putative alpha beta hydrolase protein</fullName>
    </submittedName>
</protein>
<dbReference type="InterPro" id="IPR029058">
    <property type="entry name" value="AB_hydrolase_fold"/>
</dbReference>
<accession>R8BSX2</accession>
<evidence type="ECO:0000259" key="1">
    <source>
        <dbReference type="Pfam" id="PF12697"/>
    </source>
</evidence>
<organism evidence="2 3">
    <name type="scientific">Phaeoacremonium minimum (strain UCR-PA7)</name>
    <name type="common">Esca disease fungus</name>
    <name type="synonym">Togninia minima</name>
    <dbReference type="NCBI Taxonomy" id="1286976"/>
    <lineage>
        <taxon>Eukaryota</taxon>
        <taxon>Fungi</taxon>
        <taxon>Dikarya</taxon>
        <taxon>Ascomycota</taxon>
        <taxon>Pezizomycotina</taxon>
        <taxon>Sordariomycetes</taxon>
        <taxon>Sordariomycetidae</taxon>
        <taxon>Togniniales</taxon>
        <taxon>Togniniaceae</taxon>
        <taxon>Phaeoacremonium</taxon>
    </lineage>
</organism>